<dbReference type="SUPFAM" id="SSF50978">
    <property type="entry name" value="WD40 repeat-like"/>
    <property type="match status" value="2"/>
</dbReference>
<protein>
    <recommendedName>
        <fullName evidence="10">Cilia- and flagella-associated protein 52</fullName>
    </recommendedName>
</protein>
<evidence type="ECO:0000256" key="4">
    <source>
        <dbReference type="ARBA" id="ARBA00022574"/>
    </source>
</evidence>
<feature type="repeat" description="WD" evidence="13">
    <location>
        <begin position="160"/>
        <end position="191"/>
    </location>
</feature>
<evidence type="ECO:0000259" key="14">
    <source>
        <dbReference type="Pfam" id="PF23409"/>
    </source>
</evidence>
<feature type="repeat" description="WD" evidence="13">
    <location>
        <begin position="579"/>
        <end position="616"/>
    </location>
</feature>
<dbReference type="OrthoDB" id="6252103at2759"/>
<keyword evidence="5" id="KW-0677">Repeat</keyword>
<dbReference type="PANTHER" id="PTHR13720">
    <property type="entry name" value="WD-40 REPEAT PROTEIN"/>
    <property type="match status" value="1"/>
</dbReference>
<dbReference type="Pfam" id="PF23409">
    <property type="entry name" value="Beta-prop_EML"/>
    <property type="match status" value="1"/>
</dbReference>
<evidence type="ECO:0000256" key="8">
    <source>
        <dbReference type="ARBA" id="ARBA00023273"/>
    </source>
</evidence>
<evidence type="ECO:0000256" key="13">
    <source>
        <dbReference type="PROSITE-ProRule" id="PRU00221"/>
    </source>
</evidence>
<feature type="repeat" description="WD" evidence="13">
    <location>
        <begin position="537"/>
        <end position="578"/>
    </location>
</feature>
<feature type="repeat" description="WD" evidence="13">
    <location>
        <begin position="409"/>
        <end position="450"/>
    </location>
</feature>
<evidence type="ECO:0000256" key="1">
    <source>
        <dbReference type="ARBA" id="ARBA00004230"/>
    </source>
</evidence>
<evidence type="ECO:0000256" key="11">
    <source>
        <dbReference type="ARBA" id="ARBA00046056"/>
    </source>
</evidence>
<comment type="subunit">
    <text evidence="12">Microtubule inner protein component of sperm flagellar doublet microtubules. Interacts with BRCA2. Interacts with the CCT chaperonin complex. Interacts with HSP70. Interacts with AK8. Interacts with CFAP45. Interacts with DNAI1. Interacts with IQDC.</text>
</comment>
<evidence type="ECO:0000256" key="7">
    <source>
        <dbReference type="ARBA" id="ARBA00023069"/>
    </source>
</evidence>
<comment type="function">
    <text evidence="11">Microtubule inner protein (MIP) part of the dynein-decorated doublet microtubules (DMTs) in cilia axoneme. Important for proper ciliary and flagellar beating. May act in cooperation with CFAP45 and axonemal dynein subunit DNAH11. May play a role in cell growth and/or survival.</text>
</comment>
<keyword evidence="16" id="KW-1185">Reference proteome</keyword>
<evidence type="ECO:0000256" key="6">
    <source>
        <dbReference type="ARBA" id="ARBA00022846"/>
    </source>
</evidence>
<dbReference type="InterPro" id="IPR055439">
    <property type="entry name" value="Beta-prop_EML_1st"/>
</dbReference>
<evidence type="ECO:0000256" key="12">
    <source>
        <dbReference type="ARBA" id="ARBA00047117"/>
    </source>
</evidence>
<dbReference type="AlphaFoldDB" id="A0A7M5VCT4"/>
<evidence type="ECO:0000313" key="16">
    <source>
        <dbReference type="Proteomes" id="UP000594262"/>
    </source>
</evidence>
<keyword evidence="6" id="KW-0282">Flagellum</keyword>
<dbReference type="GO" id="GO:0031514">
    <property type="term" value="C:motile cilium"/>
    <property type="evidence" value="ECO:0007669"/>
    <property type="project" value="UniProtKB-SubCell"/>
</dbReference>
<proteinExistence type="inferred from homology"/>
<dbReference type="InterPro" id="IPR019775">
    <property type="entry name" value="WD40_repeat_CS"/>
</dbReference>
<dbReference type="PROSITE" id="PS50082">
    <property type="entry name" value="WD_REPEATS_2"/>
    <property type="match status" value="6"/>
</dbReference>
<dbReference type="PANTHER" id="PTHR13720:SF14">
    <property type="entry name" value="CILIA- AND FLAGELLA-ASSOCIATED PROTEIN 52"/>
    <property type="match status" value="1"/>
</dbReference>
<sequence length="616" mass="67731">MVETADLDQLELDSTIGFAGNVPGGLLAHPNKKHLIYPLGNTIVVKNIATGSQKFLSGHTDNVSCVALSKSGQYVASGQSTYMGFKADVIVWDFESMSLYCRLVLHKVKVEALAFSPNEQYLATLGGQDDGSVVIWDLPRKEAVCGSPAAVPSAGTTYCVAFANNNNNIFVTGGNKTLRVWDLDSENRIIRPTDCNMGQLKRIVKCIQVSDDDKHIYCGTTSGDILQINLNTKLLCHYGPAKEKFSLGVLSLSLVEQNILIGAGDGTVAKVRVDGFKKLKSKKVDGEVTSITAPAGNLEKFFVGTQLSQIYQFNFSTFVEETISTCHYSSVKDISFPYNYSDVFATCSKNDIRVWNAKSSKELLRVVVPNMTCNAVDFFRDGKSIISAWDDGKIRVFTPESGKLRFIIHDAHNKGVTAIASTSTSKRIISGGGEGEVRVWDVNDKEYQMTRAMKEHKGAVTCIKVRSKDQQCVTSSTDGTCIIWDLERYVRNQIIFANTMFKVVCYRPDESQIITSGTDKNIGYWETYDGSQIRELVGTKSGAINGMDVSPDGSYFVTGGEDKLLKVWRYNEGDAQQVGIGHSGEITRLKICPNQRHIVSVSADGAVLRWKFPFPS</sequence>
<dbReference type="InterPro" id="IPR015943">
    <property type="entry name" value="WD40/YVTN_repeat-like_dom_sf"/>
</dbReference>
<dbReference type="GO" id="GO:0005930">
    <property type="term" value="C:axoneme"/>
    <property type="evidence" value="ECO:0007669"/>
    <property type="project" value="UniProtKB-ARBA"/>
</dbReference>
<evidence type="ECO:0000256" key="9">
    <source>
        <dbReference type="ARBA" id="ARBA00029456"/>
    </source>
</evidence>
<dbReference type="Pfam" id="PF00400">
    <property type="entry name" value="WD40"/>
    <property type="match status" value="4"/>
</dbReference>
<dbReference type="CDD" id="cd00200">
    <property type="entry name" value="WD40"/>
    <property type="match status" value="1"/>
</dbReference>
<dbReference type="SMART" id="SM00320">
    <property type="entry name" value="WD40"/>
    <property type="match status" value="11"/>
</dbReference>
<comment type="subcellular location">
    <subcellularLocation>
        <location evidence="1">Cell projection</location>
        <location evidence="1">Cilium</location>
        <location evidence="1">Flagellum</location>
    </subcellularLocation>
    <subcellularLocation>
        <location evidence="2">Cytoplasm</location>
    </subcellularLocation>
</comment>
<feature type="domain" description="EML-like first beta-propeller" evidence="14">
    <location>
        <begin position="52"/>
        <end position="312"/>
    </location>
</feature>
<keyword evidence="4 13" id="KW-0853">WD repeat</keyword>
<name>A0A7M5VCT4_9CNID</name>
<feature type="repeat" description="WD" evidence="13">
    <location>
        <begin position="103"/>
        <end position="138"/>
    </location>
</feature>
<keyword evidence="3" id="KW-0963">Cytoplasm</keyword>
<keyword evidence="7" id="KW-0969">Cilium</keyword>
<evidence type="ECO:0000256" key="5">
    <source>
        <dbReference type="ARBA" id="ARBA00022737"/>
    </source>
</evidence>
<reference evidence="15" key="1">
    <citation type="submission" date="2021-01" db="UniProtKB">
        <authorList>
            <consortium name="EnsemblMetazoa"/>
        </authorList>
    </citation>
    <scope>IDENTIFICATION</scope>
</reference>
<dbReference type="InterPro" id="IPR036322">
    <property type="entry name" value="WD40_repeat_dom_sf"/>
</dbReference>
<dbReference type="GeneID" id="136814213"/>
<evidence type="ECO:0000256" key="10">
    <source>
        <dbReference type="ARBA" id="ARBA00029552"/>
    </source>
</evidence>
<dbReference type="Proteomes" id="UP000594262">
    <property type="component" value="Unplaced"/>
</dbReference>
<evidence type="ECO:0000256" key="3">
    <source>
        <dbReference type="ARBA" id="ARBA00022490"/>
    </source>
</evidence>
<dbReference type="Gene3D" id="2.130.10.10">
    <property type="entry name" value="YVTN repeat-like/Quinoprotein amine dehydrogenase"/>
    <property type="match status" value="3"/>
</dbReference>
<dbReference type="PROSITE" id="PS00678">
    <property type="entry name" value="WD_REPEATS_1"/>
    <property type="match status" value="2"/>
</dbReference>
<evidence type="ECO:0000313" key="15">
    <source>
        <dbReference type="EnsemblMetazoa" id="CLYHEMP008142.2"/>
    </source>
</evidence>
<dbReference type="FunFam" id="2.130.10.10:FF:000173">
    <property type="entry name" value="Cilia- and flagella-associated protein 52"/>
    <property type="match status" value="1"/>
</dbReference>
<accession>A0A7M5VCT4</accession>
<dbReference type="EnsemblMetazoa" id="CLYHEMT008142.2">
    <property type="protein sequence ID" value="CLYHEMP008142.2"/>
    <property type="gene ID" value="CLYHEMG008142"/>
</dbReference>
<keyword evidence="8" id="KW-0966">Cell projection</keyword>
<organism evidence="15 16">
    <name type="scientific">Clytia hemisphaerica</name>
    <dbReference type="NCBI Taxonomy" id="252671"/>
    <lineage>
        <taxon>Eukaryota</taxon>
        <taxon>Metazoa</taxon>
        <taxon>Cnidaria</taxon>
        <taxon>Hydrozoa</taxon>
        <taxon>Hydroidolina</taxon>
        <taxon>Leptothecata</taxon>
        <taxon>Obeliida</taxon>
        <taxon>Clytiidae</taxon>
        <taxon>Clytia</taxon>
    </lineage>
</organism>
<dbReference type="InterPro" id="IPR001680">
    <property type="entry name" value="WD40_rpt"/>
</dbReference>
<dbReference type="EnsemblMetazoa" id="CLYHEMT008142.1">
    <property type="protein sequence ID" value="CLYHEMP008142.1"/>
    <property type="gene ID" value="CLYHEMG008142"/>
</dbReference>
<feature type="repeat" description="WD" evidence="13">
    <location>
        <begin position="453"/>
        <end position="487"/>
    </location>
</feature>
<dbReference type="FunFam" id="2.130.10.10:FF:000207">
    <property type="entry name" value="Cilia- and flagella-associated protein 52"/>
    <property type="match status" value="1"/>
</dbReference>
<dbReference type="PROSITE" id="PS50294">
    <property type="entry name" value="WD_REPEATS_REGION"/>
    <property type="match status" value="4"/>
</dbReference>
<dbReference type="FunFam" id="2.130.10.10:FF:001320">
    <property type="entry name" value="Predicted protein"/>
    <property type="match status" value="1"/>
</dbReference>
<dbReference type="RefSeq" id="XP_066926830.1">
    <property type="nucleotide sequence ID" value="XM_067070729.1"/>
</dbReference>
<comment type="similarity">
    <text evidence="9">Belongs to the CFAP52 family.</text>
</comment>
<dbReference type="InterPro" id="IPR050630">
    <property type="entry name" value="WD_repeat_EMAP"/>
</dbReference>
<evidence type="ECO:0000256" key="2">
    <source>
        <dbReference type="ARBA" id="ARBA00004496"/>
    </source>
</evidence>